<evidence type="ECO:0000313" key="2">
    <source>
        <dbReference type="Proteomes" id="UP000002703"/>
    </source>
</evidence>
<dbReference type="KEGG" id="rsp:RSP_6246"/>
<dbReference type="Gene3D" id="2.40.10.270">
    <property type="entry name" value="Bacteriophage SPP1 head-tail adaptor protein"/>
    <property type="match status" value="1"/>
</dbReference>
<proteinExistence type="predicted"/>
<evidence type="ECO:0000313" key="1">
    <source>
        <dbReference type="EMBL" id="ABA79159.1"/>
    </source>
</evidence>
<protein>
    <submittedName>
        <fullName evidence="1">Bacteriophage head-tail adaptor</fullName>
    </submittedName>
</protein>
<dbReference type="AlphaFoldDB" id="Q3J225"/>
<accession>Q3J225</accession>
<dbReference type="DNASU" id="3720319"/>
<reference evidence="2" key="1">
    <citation type="submission" date="2005-09" db="EMBL/GenBank/DDBJ databases">
        <title>Complete sequence of chromosome 1 of Rhodobacter sphaeroides 2.4.1.</title>
        <authorList>
            <person name="Copeland A."/>
            <person name="Lucas S."/>
            <person name="Lapidus A."/>
            <person name="Barry K."/>
            <person name="Detter J.C."/>
            <person name="Glavina T."/>
            <person name="Hammon N."/>
            <person name="Israni S."/>
            <person name="Pitluck S."/>
            <person name="Richardson P."/>
            <person name="Mackenzie C."/>
            <person name="Choudhary M."/>
            <person name="Larimer F."/>
            <person name="Hauser L.J."/>
            <person name="Land M."/>
            <person name="Donohue T.J."/>
            <person name="Kaplan S."/>
        </authorList>
    </citation>
    <scope>NUCLEOTIDE SEQUENCE [LARGE SCALE GENOMIC DNA]</scope>
    <source>
        <strain evidence="2">ATCC 17023 / DSM 158 / JCM 6121 / CCUG 31486 / LMG 2827 / NBRC 12203 / NCIMB 8253 / ATH 2.4.1.</strain>
    </source>
</reference>
<dbReference type="Pfam" id="PF05521">
    <property type="entry name" value="Phage_HCP"/>
    <property type="match status" value="1"/>
</dbReference>
<dbReference type="Proteomes" id="UP000002703">
    <property type="component" value="Chromosome 1"/>
</dbReference>
<keyword evidence="2" id="KW-1185">Reference proteome</keyword>
<dbReference type="eggNOG" id="COG5614">
    <property type="taxonomic scope" value="Bacteria"/>
</dbReference>
<dbReference type="OrthoDB" id="5460234at2"/>
<organism evidence="1 2">
    <name type="scientific">Cereibacter sphaeroides (strain ATCC 17023 / DSM 158 / JCM 6121 / CCUG 31486 / LMG 2827 / NBRC 12203 / NCIMB 8253 / ATH 2.4.1.)</name>
    <name type="common">Rhodobacter sphaeroides</name>
    <dbReference type="NCBI Taxonomy" id="272943"/>
    <lineage>
        <taxon>Bacteria</taxon>
        <taxon>Pseudomonadati</taxon>
        <taxon>Pseudomonadota</taxon>
        <taxon>Alphaproteobacteria</taxon>
        <taxon>Rhodobacterales</taxon>
        <taxon>Paracoccaceae</taxon>
        <taxon>Cereibacter</taxon>
    </lineage>
</organism>
<name>Q3J225_CERS4</name>
<dbReference type="STRING" id="272943.RSP_6246"/>
<dbReference type="NCBIfam" id="TIGR01563">
    <property type="entry name" value="gp16_SPP1"/>
    <property type="match status" value="1"/>
</dbReference>
<sequence>MHTGLLDKRITILSRQVIDNGLSKKETYAPLKSVWAKVSYISDGERIQAAIAQRQISMRFVIRHSKSLSLNNEYRIRYDGRDLDIENVKISDDRQWMEITCGARK</sequence>
<dbReference type="RefSeq" id="WP_011337908.1">
    <property type="nucleotide sequence ID" value="NC_007493.2"/>
</dbReference>
<dbReference type="GeneID" id="97259176"/>
<dbReference type="EMBL" id="CP000143">
    <property type="protein sequence ID" value="ABA79159.1"/>
    <property type="molecule type" value="Genomic_DNA"/>
</dbReference>
<dbReference type="InterPro" id="IPR008767">
    <property type="entry name" value="Phage_SPP1_head-tail_adaptor"/>
</dbReference>
<gene>
    <name evidence="1" type="ORF">RSP_6246</name>
</gene>
<dbReference type="EnsemblBacteria" id="ABA79159">
    <property type="protein sequence ID" value="ABA79159"/>
    <property type="gene ID" value="RSP_6246"/>
</dbReference>
<dbReference type="PhylomeDB" id="Q3J225"/>
<dbReference type="InterPro" id="IPR038666">
    <property type="entry name" value="SSP1_head-tail_sf"/>
</dbReference>